<evidence type="ECO:0000313" key="1">
    <source>
        <dbReference type="EMBL" id="EGX90017.1"/>
    </source>
</evidence>
<organism evidence="1 2">
    <name type="scientific">Cordyceps militaris (strain CM01)</name>
    <name type="common">Caterpillar fungus</name>
    <dbReference type="NCBI Taxonomy" id="983644"/>
    <lineage>
        <taxon>Eukaryota</taxon>
        <taxon>Fungi</taxon>
        <taxon>Dikarya</taxon>
        <taxon>Ascomycota</taxon>
        <taxon>Pezizomycotina</taxon>
        <taxon>Sordariomycetes</taxon>
        <taxon>Hypocreomycetidae</taxon>
        <taxon>Hypocreales</taxon>
        <taxon>Cordycipitaceae</taxon>
        <taxon>Cordyceps</taxon>
    </lineage>
</organism>
<gene>
    <name evidence="1" type="ORF">CCM_06437</name>
</gene>
<dbReference type="GeneID" id="18168451"/>
<accession>G3JMC9</accession>
<evidence type="ECO:0000313" key="2">
    <source>
        <dbReference type="Proteomes" id="UP000001610"/>
    </source>
</evidence>
<dbReference type="RefSeq" id="XP_006671641.1">
    <property type="nucleotide sequence ID" value="XM_006671578.1"/>
</dbReference>
<protein>
    <submittedName>
        <fullName evidence="1">Uncharacterized protein</fullName>
    </submittedName>
</protein>
<keyword evidence="2" id="KW-1185">Reference proteome</keyword>
<sequence>MAGLGINALPMRSEAEPCFQAVTSRQRGPRPGSESKAIGVAVLLPLVGRNMTRSGIRCAVKQVLKKPTSMIVAAAENAAGVTRGSSLADRHSRIVTAAVTPWMEYSLMKLAHILKKKSG</sequence>
<dbReference type="EMBL" id="JH126403">
    <property type="protein sequence ID" value="EGX90017.1"/>
    <property type="molecule type" value="Genomic_DNA"/>
</dbReference>
<dbReference type="HOGENOM" id="CLU_2061381_0_0_1"/>
<dbReference type="Proteomes" id="UP000001610">
    <property type="component" value="Unassembled WGS sequence"/>
</dbReference>
<dbReference type="KEGG" id="cmt:CCM_06437"/>
<dbReference type="InParanoid" id="G3JMC9"/>
<dbReference type="VEuPathDB" id="FungiDB:CCM_06437"/>
<name>G3JMC9_CORMM</name>
<reference evidence="1 2" key="1">
    <citation type="journal article" date="2011" name="Genome Biol.">
        <title>Genome sequence of the insect pathogenic fungus Cordyceps militaris, a valued traditional Chinese medicine.</title>
        <authorList>
            <person name="Zheng P."/>
            <person name="Xia Y."/>
            <person name="Xiao G."/>
            <person name="Xiong C."/>
            <person name="Hu X."/>
            <person name="Zhang S."/>
            <person name="Zheng H."/>
            <person name="Huang Y."/>
            <person name="Zhou Y."/>
            <person name="Wang S."/>
            <person name="Zhao G.P."/>
            <person name="Liu X."/>
            <person name="St Leger R.J."/>
            <person name="Wang C."/>
        </authorList>
    </citation>
    <scope>NUCLEOTIDE SEQUENCE [LARGE SCALE GENOMIC DNA]</scope>
    <source>
        <strain evidence="1 2">CM01</strain>
    </source>
</reference>
<proteinExistence type="predicted"/>
<dbReference type="AlphaFoldDB" id="G3JMC9"/>